<accession>A0ABU0ZXL6</accession>
<dbReference type="Gene3D" id="1.10.1660.10">
    <property type="match status" value="1"/>
</dbReference>
<protein>
    <submittedName>
        <fullName evidence="2">Chaperone modulator CbpM</fullName>
    </submittedName>
</protein>
<organism evidence="2 3">
    <name type="scientific">Mesonia profundi</name>
    <dbReference type="NCBI Taxonomy" id="3070998"/>
    <lineage>
        <taxon>Bacteria</taxon>
        <taxon>Pseudomonadati</taxon>
        <taxon>Bacteroidota</taxon>
        <taxon>Flavobacteriia</taxon>
        <taxon>Flavobacteriales</taxon>
        <taxon>Flavobacteriaceae</taxon>
        <taxon>Mesonia</taxon>
    </lineage>
</organism>
<name>A0ABU0ZXL6_9FLAO</name>
<feature type="coiled-coil region" evidence="1">
    <location>
        <begin position="64"/>
        <end position="91"/>
    </location>
</feature>
<gene>
    <name evidence="2" type="ORF">RBU60_01250</name>
</gene>
<reference evidence="2 3" key="1">
    <citation type="submission" date="2023-08" db="EMBL/GenBank/DDBJ databases">
        <title>Mesonia sp. MT50, isolated from deep-sea sediment of the Mariana Trench.</title>
        <authorList>
            <person name="Fu H."/>
        </authorList>
    </citation>
    <scope>NUCLEOTIDE SEQUENCE [LARGE SCALE GENOMIC DNA]</scope>
    <source>
        <strain evidence="2 3">MT50</strain>
    </source>
</reference>
<evidence type="ECO:0000313" key="2">
    <source>
        <dbReference type="EMBL" id="MDQ7916186.1"/>
    </source>
</evidence>
<dbReference type="Proteomes" id="UP001230915">
    <property type="component" value="Unassembled WGS sequence"/>
</dbReference>
<keyword evidence="3" id="KW-1185">Reference proteome</keyword>
<evidence type="ECO:0000313" key="3">
    <source>
        <dbReference type="Proteomes" id="UP001230915"/>
    </source>
</evidence>
<dbReference type="EMBL" id="JAVHUL010000002">
    <property type="protein sequence ID" value="MDQ7916186.1"/>
    <property type="molecule type" value="Genomic_DNA"/>
</dbReference>
<keyword evidence="1" id="KW-0175">Coiled coil</keyword>
<evidence type="ECO:0000256" key="1">
    <source>
        <dbReference type="SAM" id="Coils"/>
    </source>
</evidence>
<comment type="caution">
    <text evidence="2">The sequence shown here is derived from an EMBL/GenBank/DDBJ whole genome shotgun (WGS) entry which is preliminary data.</text>
</comment>
<proteinExistence type="predicted"/>
<dbReference type="RefSeq" id="WP_308862800.1">
    <property type="nucleotide sequence ID" value="NZ_JAVHUL010000002.1"/>
</dbReference>
<sequence>MKQEEYIEVKEICVVYQVEHHFIEQLQDSGLLELVLIEQKHYLPYQFIPRFEKLKRLHYELEINIEGLEAIENLLERVENLQEQNRQLKNKLSIYE</sequence>
<dbReference type="Pfam" id="PF13591">
    <property type="entry name" value="MerR_2"/>
    <property type="match status" value="1"/>
</dbReference>